<reference evidence="6 7" key="1">
    <citation type="submission" date="2023-10" db="EMBL/GenBank/DDBJ databases">
        <title>Development of a sustainable strategy for remediation of hydrocarbon-contaminated territories based on the waste exchange concept.</title>
        <authorList>
            <person name="Krivoruchko A."/>
        </authorList>
    </citation>
    <scope>NUCLEOTIDE SEQUENCE [LARGE SCALE GENOMIC DNA]</scope>
    <source>
        <strain evidence="6 7">IEGM 1236</strain>
    </source>
</reference>
<feature type="compositionally biased region" description="Acidic residues" evidence="4">
    <location>
        <begin position="82"/>
        <end position="101"/>
    </location>
</feature>
<dbReference type="InterPro" id="IPR054613">
    <property type="entry name" value="Peptidase_S78_dom"/>
</dbReference>
<evidence type="ECO:0000313" key="6">
    <source>
        <dbReference type="EMBL" id="MDV7137079.1"/>
    </source>
</evidence>
<comment type="caution">
    <text evidence="6">The sequence shown here is derived from an EMBL/GenBank/DDBJ whole genome shotgun (WGS) entry which is preliminary data.</text>
</comment>
<feature type="compositionally biased region" description="Basic and acidic residues" evidence="4">
    <location>
        <begin position="102"/>
        <end position="120"/>
    </location>
</feature>
<accession>A0ABU4F0P8</accession>
<dbReference type="RefSeq" id="WP_317714943.1">
    <property type="nucleotide sequence ID" value="NZ_JAWLUM010000008.1"/>
</dbReference>
<keyword evidence="7" id="KW-1185">Reference proteome</keyword>
<dbReference type="EMBL" id="JAWLUM010000008">
    <property type="protein sequence ID" value="MDV7137079.1"/>
    <property type="molecule type" value="Genomic_DNA"/>
</dbReference>
<name>A0ABU4F0P8_WILMA</name>
<evidence type="ECO:0000256" key="2">
    <source>
        <dbReference type="ARBA" id="ARBA00022670"/>
    </source>
</evidence>
<dbReference type="Pfam" id="PF04586">
    <property type="entry name" value="Peptidase_S78"/>
    <property type="match status" value="1"/>
</dbReference>
<evidence type="ECO:0000259" key="5">
    <source>
        <dbReference type="Pfam" id="PF04586"/>
    </source>
</evidence>
<keyword evidence="2 6" id="KW-0645">Protease</keyword>
<sequence>MSDGNQGNVIDLEVYWTLGRGSVIAAWGYRDDLERCVEALAPKLGGNEGFATRLAQHYRELAIGAPRRLGENDKLPPLPADYDADAEEPADALPTDDEDTDDGRRRADTAKHADLSDLRRVGPRRAGGPNDRPDSGGTLERGDMALRHKGINVGKIKAGADDGLGEGEFIAYASVFGNVDSAGDVVQRGAFRKSIEAWSKSGNTLPILYGHDAKNPHMNVGGVVSMVEDDRGLKVHGKLDLETDTGAQVYRLVKGRRLSQLSFAYDEVRTRPVKGDPRLGSYKALDELHVHEISLVPVGANRETAVLAVKSEPTGPSVKAWEAYFTAAKFGPVAAPV</sequence>
<evidence type="ECO:0000313" key="7">
    <source>
        <dbReference type="Proteomes" id="UP001185792"/>
    </source>
</evidence>
<keyword evidence="3" id="KW-0378">Hydrolase</keyword>
<dbReference type="NCBIfam" id="TIGR01543">
    <property type="entry name" value="proheadase_HK97"/>
    <property type="match status" value="1"/>
</dbReference>
<dbReference type="GO" id="GO:0006508">
    <property type="term" value="P:proteolysis"/>
    <property type="evidence" value="ECO:0007669"/>
    <property type="project" value="UniProtKB-KW"/>
</dbReference>
<protein>
    <submittedName>
        <fullName evidence="6">HK97 family phage prohead protease</fullName>
    </submittedName>
</protein>
<evidence type="ECO:0000256" key="4">
    <source>
        <dbReference type="SAM" id="MobiDB-lite"/>
    </source>
</evidence>
<feature type="domain" description="Prohead serine protease" evidence="5">
    <location>
        <begin position="165"/>
        <end position="310"/>
    </location>
</feature>
<keyword evidence="1" id="KW-1188">Viral release from host cell</keyword>
<gene>
    <name evidence="6" type="ORF">R4198_25585</name>
</gene>
<dbReference type="Proteomes" id="UP001185792">
    <property type="component" value="Unassembled WGS sequence"/>
</dbReference>
<dbReference type="InterPro" id="IPR006433">
    <property type="entry name" value="Prohead_protease"/>
</dbReference>
<evidence type="ECO:0000256" key="1">
    <source>
        <dbReference type="ARBA" id="ARBA00022612"/>
    </source>
</evidence>
<dbReference type="GO" id="GO:0008233">
    <property type="term" value="F:peptidase activity"/>
    <property type="evidence" value="ECO:0007669"/>
    <property type="project" value="UniProtKB-KW"/>
</dbReference>
<proteinExistence type="predicted"/>
<organism evidence="6 7">
    <name type="scientific">Williamsia marianensis</name>
    <dbReference type="NCBI Taxonomy" id="85044"/>
    <lineage>
        <taxon>Bacteria</taxon>
        <taxon>Bacillati</taxon>
        <taxon>Actinomycetota</taxon>
        <taxon>Actinomycetes</taxon>
        <taxon>Mycobacteriales</taxon>
        <taxon>Nocardiaceae</taxon>
        <taxon>Williamsia</taxon>
    </lineage>
</organism>
<feature type="region of interest" description="Disordered" evidence="4">
    <location>
        <begin position="69"/>
        <end position="142"/>
    </location>
</feature>
<evidence type="ECO:0000256" key="3">
    <source>
        <dbReference type="ARBA" id="ARBA00022801"/>
    </source>
</evidence>